<dbReference type="Pfam" id="PF13419">
    <property type="entry name" value="HAD_2"/>
    <property type="match status" value="1"/>
</dbReference>
<name>A0A2M7W2G9_9BACT</name>
<reference evidence="2" key="1">
    <citation type="submission" date="2017-09" db="EMBL/GenBank/DDBJ databases">
        <title>Depth-based differentiation of microbial function through sediment-hosted aquifers and enrichment of novel symbionts in the deep terrestrial subsurface.</title>
        <authorList>
            <person name="Probst A.J."/>
            <person name="Ladd B."/>
            <person name="Jarett J.K."/>
            <person name="Geller-Mcgrath D.E."/>
            <person name="Sieber C.M.K."/>
            <person name="Emerson J.B."/>
            <person name="Anantharaman K."/>
            <person name="Thomas B.C."/>
            <person name="Malmstrom R."/>
            <person name="Stieglmeier M."/>
            <person name="Klingl A."/>
            <person name="Woyke T."/>
            <person name="Ryan C.M."/>
            <person name="Banfield J.F."/>
        </authorList>
    </citation>
    <scope>NUCLEOTIDE SEQUENCE [LARGE SCALE GENOMIC DNA]</scope>
</reference>
<comment type="caution">
    <text evidence="1">The sequence shown here is derived from an EMBL/GenBank/DDBJ whole genome shotgun (WGS) entry which is preliminary data.</text>
</comment>
<dbReference type="Proteomes" id="UP000228952">
    <property type="component" value="Unassembled WGS sequence"/>
</dbReference>
<dbReference type="InterPro" id="IPR041492">
    <property type="entry name" value="HAD_2"/>
</dbReference>
<dbReference type="AlphaFoldDB" id="A0A2M7W2G9"/>
<dbReference type="Gene3D" id="1.10.150.240">
    <property type="entry name" value="Putative phosphatase, domain 2"/>
    <property type="match status" value="1"/>
</dbReference>
<proteinExistence type="predicted"/>
<dbReference type="InterPro" id="IPR036412">
    <property type="entry name" value="HAD-like_sf"/>
</dbReference>
<evidence type="ECO:0008006" key="3">
    <source>
        <dbReference type="Google" id="ProtNLM"/>
    </source>
</evidence>
<evidence type="ECO:0000313" key="1">
    <source>
        <dbReference type="EMBL" id="PJA14804.1"/>
    </source>
</evidence>
<organism evidence="1 2">
    <name type="scientific">Candidatus Dojkabacteria bacterium CG_4_10_14_0_2_um_filter_Dojkabacteria_WS6_41_15</name>
    <dbReference type="NCBI Taxonomy" id="2014249"/>
    <lineage>
        <taxon>Bacteria</taxon>
        <taxon>Candidatus Dojkabacteria</taxon>
    </lineage>
</organism>
<dbReference type="InterPro" id="IPR023198">
    <property type="entry name" value="PGP-like_dom2"/>
</dbReference>
<dbReference type="EMBL" id="PFQB01000036">
    <property type="protein sequence ID" value="PJA14804.1"/>
    <property type="molecule type" value="Genomic_DNA"/>
</dbReference>
<sequence length="106" mass="12065">MKTVIFDFDGTLADTYPIMVTIVNSIGYLYGLPKIDPDNNEYKGFGVRDLIKKFKMPTWKLLVFAFHAKLLMRRYLSKMKLFKGVSDLFAIIGVSDSSRANSTICN</sequence>
<gene>
    <name evidence="1" type="ORF">COX64_01580</name>
</gene>
<protein>
    <recommendedName>
        <fullName evidence="3">Phosphoglycolate phosphatase</fullName>
    </recommendedName>
</protein>
<evidence type="ECO:0000313" key="2">
    <source>
        <dbReference type="Proteomes" id="UP000228952"/>
    </source>
</evidence>
<dbReference type="SUPFAM" id="SSF56784">
    <property type="entry name" value="HAD-like"/>
    <property type="match status" value="1"/>
</dbReference>
<accession>A0A2M7W2G9</accession>